<feature type="domain" description="Endonuclease GajA/Old nuclease/RecF-like AAA" evidence="1">
    <location>
        <begin position="1"/>
        <end position="399"/>
    </location>
</feature>
<proteinExistence type="predicted"/>
<name>A0A1H6FXX8_9EURY</name>
<evidence type="ECO:0000313" key="3">
    <source>
        <dbReference type="Proteomes" id="UP000199112"/>
    </source>
</evidence>
<dbReference type="InterPro" id="IPR041685">
    <property type="entry name" value="AAA_GajA/Old/RecF-like"/>
</dbReference>
<gene>
    <name evidence="2" type="ORF">SAMN04487967_1886</name>
</gene>
<dbReference type="PANTHER" id="PTHR43581:SF3">
    <property type="entry name" value="AAA+ ATPASE DOMAIN-CONTAINING PROTEIN"/>
    <property type="match status" value="1"/>
</dbReference>
<dbReference type="InterPro" id="IPR051396">
    <property type="entry name" value="Bact_Antivir_Def_Nuclease"/>
</dbReference>
<dbReference type="SUPFAM" id="SSF52540">
    <property type="entry name" value="P-loop containing nucleoside triphosphate hydrolases"/>
    <property type="match status" value="1"/>
</dbReference>
<protein>
    <submittedName>
        <fullName evidence="2">AAA ATPase domain-containing protein</fullName>
    </submittedName>
</protein>
<dbReference type="EMBL" id="FNWL01000002">
    <property type="protein sequence ID" value="SEH15028.1"/>
    <property type="molecule type" value="Genomic_DNA"/>
</dbReference>
<dbReference type="Gene3D" id="3.40.50.300">
    <property type="entry name" value="P-loop containing nucleotide triphosphate hydrolases"/>
    <property type="match status" value="1"/>
</dbReference>
<reference evidence="3" key="1">
    <citation type="submission" date="2016-10" db="EMBL/GenBank/DDBJ databases">
        <authorList>
            <person name="Varghese N."/>
            <person name="Submissions S."/>
        </authorList>
    </citation>
    <scope>NUCLEOTIDE SEQUENCE [LARGE SCALE GENOMIC DNA]</scope>
    <source>
        <strain evidence="3">CGMCC 1.8981</strain>
    </source>
</reference>
<dbReference type="OrthoDB" id="25344at2157"/>
<organism evidence="2 3">
    <name type="scientific">Natronorubrum sediminis</name>
    <dbReference type="NCBI Taxonomy" id="640943"/>
    <lineage>
        <taxon>Archaea</taxon>
        <taxon>Methanobacteriati</taxon>
        <taxon>Methanobacteriota</taxon>
        <taxon>Stenosarchaea group</taxon>
        <taxon>Halobacteria</taxon>
        <taxon>Halobacteriales</taxon>
        <taxon>Natrialbaceae</taxon>
        <taxon>Natronorubrum</taxon>
    </lineage>
</organism>
<accession>A0A1H6FXX8</accession>
<sequence>MELRNASVHCYRRFADPSNIRLNENLIAVVGTNEAGKSSFLDALEELNSDEPISEYDATRHKDCQPELSVTFKLDEDDQAKLSSIEGAENISEWTLTKDADGDLTVALDTTLPHNLEPRRNAIKSLENIEGIELLDDRGGRKKRKRRSSRIKKLQEVFRSDEDYLGDDTIETISKLGSDLVEVIKQSDESTEHDNEIIKVGQELKKLAEHEKQCPPHRARELLKQERPQFISFTEEDRQLKNQYDLEKHSGNYPDALENLAELADLDLDELLEAAENGDRPRVYTLTTDATRKLESEFSKSWVQKEVVPVIDIDDTVLHLHTQTQDEHRHSPIEDRSDGLRWFIALLAFLNTKDAGEDPVLLVDEAEQHLSYDAQASLIEVLESQDLANTVIYTTHSAGCLPSDLGRGIRPIIPDEDEEKSNIKNGFWREGEGFSPLMMAMGLSSFAFTVSRNVLIGEGPCECILLPSLIRGATGRTELKYQVAPGLSTADSDDLGDLLSESGRTAFIVDGDEAGNEYEEGLIGRGVDEEQIFSYNAGRDEPLVLEDLVDLEVYVEAVNEELGYWQSDSFHDIGEVLTPDNLPDHGRDNAVQEWCEEQGYAPVQKTTLAQRLADKAGSGEDIVNPARCEILVEIDRQAREYFDIE</sequence>
<evidence type="ECO:0000313" key="2">
    <source>
        <dbReference type="EMBL" id="SEH15028.1"/>
    </source>
</evidence>
<dbReference type="InterPro" id="IPR027417">
    <property type="entry name" value="P-loop_NTPase"/>
</dbReference>
<dbReference type="PANTHER" id="PTHR43581">
    <property type="entry name" value="ATP/GTP PHOSPHATASE"/>
    <property type="match status" value="1"/>
</dbReference>
<dbReference type="RefSeq" id="WP_090506789.1">
    <property type="nucleotide sequence ID" value="NZ_FNWL01000002.1"/>
</dbReference>
<dbReference type="Pfam" id="PF13175">
    <property type="entry name" value="AAA_15"/>
    <property type="match status" value="1"/>
</dbReference>
<keyword evidence="3" id="KW-1185">Reference proteome</keyword>
<evidence type="ECO:0000259" key="1">
    <source>
        <dbReference type="Pfam" id="PF13175"/>
    </source>
</evidence>
<dbReference type="Proteomes" id="UP000199112">
    <property type="component" value="Unassembled WGS sequence"/>
</dbReference>
<dbReference type="AlphaFoldDB" id="A0A1H6FXX8"/>